<sequence length="560" mass="62789">MQQLDKHFESVKAIHMKDLFAQDPERAKKFSLELKNGDDLFHFDFSKNRITEETLTLFTNLSKERKVAEGIEAMFSGEIINKTEKRAVLHTALRNRSNRPIIVEGKNVMDDVNGVLDKMKGFTEKVRSGEWKGYTGKPITDVINIGIGGSDLGPLMVAHALTPYANPEKLKVHYISNVDGTHAAEVLKLLNPETCMFIVSSKTFTTQETMTNAHTCRSWWLGKVGTDNAAKLPLHFVAVSTNLTKVAEFGIDTNNTFAFWDWVGGRFSLWSAIGLSTALYVGFDNFIQLLEGGHAMDEHFRTEKDLRKNIPAVLAFIDMWYTSFFKSGSHAVLPYDQYLDRFPAFLQQLEMESNGKGVKMNGEPVDAAHGTSSALFGEPGTNGQHAFYQLIHQGTQLIPCDFIFPLNTHNKLGEHHKLLACNVFAQAEALMKGKTFEQALAEAKKSIPGDDAEAQQKQTTLANHRTFSGNRPSNMIILSQVNPRTVGMLIALYEHKTFVEGLLWEINSFDQWGVELGKELAKDLYPLLGDKEGKETEGTFKTKDSSTQHLVELFRQFNSQ</sequence>
<keyword evidence="4 8" id="KW-0312">Gluconeogenesis</keyword>
<dbReference type="InterPro" id="IPR046348">
    <property type="entry name" value="SIS_dom_sf"/>
</dbReference>
<comment type="similarity">
    <text evidence="2 8">Belongs to the GPI family.</text>
</comment>
<keyword evidence="10" id="KW-1185">Reference proteome</keyword>
<dbReference type="Gene3D" id="1.10.1390.10">
    <property type="match status" value="1"/>
</dbReference>
<dbReference type="PRINTS" id="PR00662">
    <property type="entry name" value="G6PISOMERASE"/>
</dbReference>
<dbReference type="PROSITE" id="PS51463">
    <property type="entry name" value="P_GLUCOSE_ISOMERASE_3"/>
    <property type="match status" value="1"/>
</dbReference>
<comment type="caution">
    <text evidence="9">The sequence shown here is derived from an EMBL/GenBank/DDBJ whole genome shotgun (WGS) entry which is preliminary data.</text>
</comment>
<dbReference type="PANTHER" id="PTHR11469">
    <property type="entry name" value="GLUCOSE-6-PHOSPHATE ISOMERASE"/>
    <property type="match status" value="1"/>
</dbReference>
<evidence type="ECO:0000256" key="8">
    <source>
        <dbReference type="RuleBase" id="RU000612"/>
    </source>
</evidence>
<evidence type="ECO:0000256" key="4">
    <source>
        <dbReference type="ARBA" id="ARBA00022432"/>
    </source>
</evidence>
<dbReference type="PROSITE" id="PS00174">
    <property type="entry name" value="P_GLUCOSE_ISOMERASE_2"/>
    <property type="match status" value="1"/>
</dbReference>
<evidence type="ECO:0000256" key="1">
    <source>
        <dbReference type="ARBA" id="ARBA00004926"/>
    </source>
</evidence>
<dbReference type="Gene3D" id="3.40.50.10490">
    <property type="entry name" value="Glucose-6-phosphate isomerase like protein, domain 1"/>
    <property type="match status" value="2"/>
</dbReference>
<evidence type="ECO:0000256" key="3">
    <source>
        <dbReference type="ARBA" id="ARBA00011952"/>
    </source>
</evidence>
<dbReference type="SUPFAM" id="SSF53697">
    <property type="entry name" value="SIS domain"/>
    <property type="match status" value="1"/>
</dbReference>
<evidence type="ECO:0000313" key="10">
    <source>
        <dbReference type="Proteomes" id="UP001281761"/>
    </source>
</evidence>
<evidence type="ECO:0000313" key="9">
    <source>
        <dbReference type="EMBL" id="KAK2963313.1"/>
    </source>
</evidence>
<accession>A0ABQ9YHS3</accession>
<dbReference type="EC" id="5.3.1.9" evidence="3 8"/>
<evidence type="ECO:0000256" key="5">
    <source>
        <dbReference type="ARBA" id="ARBA00023152"/>
    </source>
</evidence>
<comment type="catalytic activity">
    <reaction evidence="7 8">
        <text>alpha-D-glucose 6-phosphate = beta-D-fructose 6-phosphate</text>
        <dbReference type="Rhea" id="RHEA:11816"/>
        <dbReference type="ChEBI" id="CHEBI:57634"/>
        <dbReference type="ChEBI" id="CHEBI:58225"/>
        <dbReference type="EC" id="5.3.1.9"/>
    </reaction>
</comment>
<dbReference type="EMBL" id="JARBJD010000007">
    <property type="protein sequence ID" value="KAK2963313.1"/>
    <property type="molecule type" value="Genomic_DNA"/>
</dbReference>
<dbReference type="InterPro" id="IPR023096">
    <property type="entry name" value="G6P_Isomerase_C"/>
</dbReference>
<dbReference type="Proteomes" id="UP001281761">
    <property type="component" value="Unassembled WGS sequence"/>
</dbReference>
<dbReference type="InterPro" id="IPR018189">
    <property type="entry name" value="Phosphoglucose_isomerase_CS"/>
</dbReference>
<dbReference type="InterPro" id="IPR035476">
    <property type="entry name" value="SIS_PGI_1"/>
</dbReference>
<dbReference type="Pfam" id="PF00342">
    <property type="entry name" value="PGI"/>
    <property type="match status" value="1"/>
</dbReference>
<dbReference type="GO" id="GO:0004347">
    <property type="term" value="F:glucose-6-phosphate isomerase activity"/>
    <property type="evidence" value="ECO:0007669"/>
    <property type="project" value="UniProtKB-EC"/>
</dbReference>
<evidence type="ECO:0000256" key="2">
    <source>
        <dbReference type="ARBA" id="ARBA00006604"/>
    </source>
</evidence>
<dbReference type="CDD" id="cd05016">
    <property type="entry name" value="SIS_PGI_2"/>
    <property type="match status" value="1"/>
</dbReference>
<evidence type="ECO:0000256" key="7">
    <source>
        <dbReference type="ARBA" id="ARBA00029321"/>
    </source>
</evidence>
<keyword evidence="5 8" id="KW-0324">Glycolysis</keyword>
<dbReference type="PROSITE" id="PS00765">
    <property type="entry name" value="P_GLUCOSE_ISOMERASE_1"/>
    <property type="match status" value="1"/>
</dbReference>
<dbReference type="InterPro" id="IPR001672">
    <property type="entry name" value="G6P_Isomerase"/>
</dbReference>
<dbReference type="NCBIfam" id="NF001211">
    <property type="entry name" value="PRK00179.1"/>
    <property type="match status" value="1"/>
</dbReference>
<dbReference type="HAMAP" id="MF_00473">
    <property type="entry name" value="G6P_isomerase"/>
    <property type="match status" value="1"/>
</dbReference>
<dbReference type="PANTHER" id="PTHR11469:SF1">
    <property type="entry name" value="GLUCOSE-6-PHOSPHATE ISOMERASE"/>
    <property type="match status" value="1"/>
</dbReference>
<protein>
    <recommendedName>
        <fullName evidence="3 8">Glucose-6-phosphate isomerase</fullName>
        <ecNumber evidence="3 8">5.3.1.9</ecNumber>
    </recommendedName>
</protein>
<dbReference type="CDD" id="cd05015">
    <property type="entry name" value="SIS_PGI_1"/>
    <property type="match status" value="1"/>
</dbReference>
<reference evidence="9 10" key="1">
    <citation type="journal article" date="2022" name="bioRxiv">
        <title>Genomics of Preaxostyla Flagellates Illuminates Evolutionary Transitions and the Path Towards Mitochondrial Loss.</title>
        <authorList>
            <person name="Novak L.V.F."/>
            <person name="Treitli S.C."/>
            <person name="Pyrih J."/>
            <person name="Halakuc P."/>
            <person name="Pipaliya S.V."/>
            <person name="Vacek V."/>
            <person name="Brzon O."/>
            <person name="Soukal P."/>
            <person name="Eme L."/>
            <person name="Dacks J.B."/>
            <person name="Karnkowska A."/>
            <person name="Elias M."/>
            <person name="Hampl V."/>
        </authorList>
    </citation>
    <scope>NUCLEOTIDE SEQUENCE [LARGE SCALE GENOMIC DNA]</scope>
    <source>
        <strain evidence="9">NAU3</strain>
        <tissue evidence="9">Gut</tissue>
    </source>
</reference>
<organism evidence="9 10">
    <name type="scientific">Blattamonas nauphoetae</name>
    <dbReference type="NCBI Taxonomy" id="2049346"/>
    <lineage>
        <taxon>Eukaryota</taxon>
        <taxon>Metamonada</taxon>
        <taxon>Preaxostyla</taxon>
        <taxon>Oxymonadida</taxon>
        <taxon>Blattamonas</taxon>
    </lineage>
</organism>
<gene>
    <name evidence="9" type="ORF">BLNAU_1847</name>
</gene>
<keyword evidence="6 8" id="KW-0413">Isomerase</keyword>
<name>A0ABQ9YHS3_9EUKA</name>
<evidence type="ECO:0000256" key="6">
    <source>
        <dbReference type="ARBA" id="ARBA00023235"/>
    </source>
</evidence>
<dbReference type="InterPro" id="IPR035482">
    <property type="entry name" value="SIS_PGI_2"/>
</dbReference>
<comment type="pathway">
    <text evidence="1 8">Carbohydrate degradation; glycolysis; D-glyceraldehyde 3-phosphate and glycerone phosphate from D-glucose: step 2/4.</text>
</comment>
<proteinExistence type="inferred from homology"/>